<dbReference type="OrthoDB" id="443318at2759"/>
<feature type="signal peptide" evidence="2">
    <location>
        <begin position="1"/>
        <end position="18"/>
    </location>
</feature>
<name>A0A9J6FCD7_HAELO</name>
<feature type="compositionally biased region" description="Basic residues" evidence="1">
    <location>
        <begin position="149"/>
        <end position="158"/>
    </location>
</feature>
<sequence length="177" mass="20258">MCIPCYLLLFVTARYTVGIAHTFHTTKQPRLPLRLRGVMLGAGFLGDLLKVADSSDFLYQTSMITKKQHDLFAEQFRDMRKKATGLMGKIGALLMLMRTIFTDKKKPTLFQTLTGYNNHASALYTEKPLNMLKYAQYVQTDEFKRAVHVARRSSSRRPKTADTSPGARLLDRHQRQD</sequence>
<keyword evidence="4" id="KW-1185">Reference proteome</keyword>
<feature type="region of interest" description="Disordered" evidence="1">
    <location>
        <begin position="149"/>
        <end position="177"/>
    </location>
</feature>
<comment type="caution">
    <text evidence="3">The sequence shown here is derived from an EMBL/GenBank/DDBJ whole genome shotgun (WGS) entry which is preliminary data.</text>
</comment>
<evidence type="ECO:0000313" key="3">
    <source>
        <dbReference type="EMBL" id="KAH9363894.1"/>
    </source>
</evidence>
<proteinExistence type="predicted"/>
<dbReference type="EMBL" id="JABSTR010000002">
    <property type="protein sequence ID" value="KAH9363894.1"/>
    <property type="molecule type" value="Genomic_DNA"/>
</dbReference>
<organism evidence="3 4">
    <name type="scientific">Haemaphysalis longicornis</name>
    <name type="common">Bush tick</name>
    <dbReference type="NCBI Taxonomy" id="44386"/>
    <lineage>
        <taxon>Eukaryota</taxon>
        <taxon>Metazoa</taxon>
        <taxon>Ecdysozoa</taxon>
        <taxon>Arthropoda</taxon>
        <taxon>Chelicerata</taxon>
        <taxon>Arachnida</taxon>
        <taxon>Acari</taxon>
        <taxon>Parasitiformes</taxon>
        <taxon>Ixodida</taxon>
        <taxon>Ixodoidea</taxon>
        <taxon>Ixodidae</taxon>
        <taxon>Haemaphysalinae</taxon>
        <taxon>Haemaphysalis</taxon>
    </lineage>
</organism>
<reference evidence="3 4" key="1">
    <citation type="journal article" date="2020" name="Cell">
        <title>Large-Scale Comparative Analyses of Tick Genomes Elucidate Their Genetic Diversity and Vector Capacities.</title>
        <authorList>
            <consortium name="Tick Genome and Microbiome Consortium (TIGMIC)"/>
            <person name="Jia N."/>
            <person name="Wang J."/>
            <person name="Shi W."/>
            <person name="Du L."/>
            <person name="Sun Y."/>
            <person name="Zhan W."/>
            <person name="Jiang J.F."/>
            <person name="Wang Q."/>
            <person name="Zhang B."/>
            <person name="Ji P."/>
            <person name="Bell-Sakyi L."/>
            <person name="Cui X.M."/>
            <person name="Yuan T.T."/>
            <person name="Jiang B.G."/>
            <person name="Yang W.F."/>
            <person name="Lam T.T."/>
            <person name="Chang Q.C."/>
            <person name="Ding S.J."/>
            <person name="Wang X.J."/>
            <person name="Zhu J.G."/>
            <person name="Ruan X.D."/>
            <person name="Zhao L."/>
            <person name="Wei J.T."/>
            <person name="Ye R.Z."/>
            <person name="Que T.C."/>
            <person name="Du C.H."/>
            <person name="Zhou Y.H."/>
            <person name="Cheng J.X."/>
            <person name="Dai P.F."/>
            <person name="Guo W.B."/>
            <person name="Han X.H."/>
            <person name="Huang E.J."/>
            <person name="Li L.F."/>
            <person name="Wei W."/>
            <person name="Gao Y.C."/>
            <person name="Liu J.Z."/>
            <person name="Shao H.Z."/>
            <person name="Wang X."/>
            <person name="Wang C.C."/>
            <person name="Yang T.C."/>
            <person name="Huo Q.B."/>
            <person name="Li W."/>
            <person name="Chen H.Y."/>
            <person name="Chen S.E."/>
            <person name="Zhou L.G."/>
            <person name="Ni X.B."/>
            <person name="Tian J.H."/>
            <person name="Sheng Y."/>
            <person name="Liu T."/>
            <person name="Pan Y.S."/>
            <person name="Xia L.Y."/>
            <person name="Li J."/>
            <person name="Zhao F."/>
            <person name="Cao W.C."/>
        </authorList>
    </citation>
    <scope>NUCLEOTIDE SEQUENCE [LARGE SCALE GENOMIC DNA]</scope>
    <source>
        <strain evidence="3">HaeL-2018</strain>
    </source>
</reference>
<keyword evidence="2" id="KW-0732">Signal</keyword>
<evidence type="ECO:0000313" key="4">
    <source>
        <dbReference type="Proteomes" id="UP000821853"/>
    </source>
</evidence>
<evidence type="ECO:0000256" key="2">
    <source>
        <dbReference type="SAM" id="SignalP"/>
    </source>
</evidence>
<dbReference type="AlphaFoldDB" id="A0A9J6FCD7"/>
<feature type="chain" id="PRO_5039902404" evidence="2">
    <location>
        <begin position="19"/>
        <end position="177"/>
    </location>
</feature>
<dbReference type="VEuPathDB" id="VectorBase:HLOH_048385"/>
<accession>A0A9J6FCD7</accession>
<protein>
    <submittedName>
        <fullName evidence="3">Uncharacterized protein</fullName>
    </submittedName>
</protein>
<evidence type="ECO:0000256" key="1">
    <source>
        <dbReference type="SAM" id="MobiDB-lite"/>
    </source>
</evidence>
<gene>
    <name evidence="3" type="ORF">HPB48_004091</name>
</gene>
<dbReference type="Proteomes" id="UP000821853">
    <property type="component" value="Chromosome 10"/>
</dbReference>